<keyword evidence="1" id="KW-1133">Transmembrane helix</keyword>
<feature type="domain" description="SAYSvFN" evidence="2">
    <location>
        <begin position="86"/>
        <end position="155"/>
    </location>
</feature>
<feature type="transmembrane region" description="Helical" evidence="1">
    <location>
        <begin position="87"/>
        <end position="116"/>
    </location>
</feature>
<reference evidence="3" key="1">
    <citation type="submission" date="2015-07" db="EMBL/GenBank/DDBJ databases">
        <title>MeaNS - Measles Nucleotide Surveillance Program.</title>
        <authorList>
            <person name="Tran T."/>
            <person name="Druce J."/>
        </authorList>
    </citation>
    <scope>NUCLEOTIDE SEQUENCE</scope>
    <source>
        <strain evidence="3">UCB-OBI-ISO-001</strain>
        <tissue evidence="3">Gonad</tissue>
    </source>
</reference>
<dbReference type="KEGG" id="obi:106875196"/>
<evidence type="ECO:0000313" key="3">
    <source>
        <dbReference type="EMBL" id="KOF79573.1"/>
    </source>
</evidence>
<accession>A0A0L8GRG0</accession>
<dbReference type="EMBL" id="KQ420696">
    <property type="protein sequence ID" value="KOF79573.1"/>
    <property type="molecule type" value="Genomic_DNA"/>
</dbReference>
<keyword evidence="1" id="KW-0472">Membrane</keyword>
<dbReference type="OMA" id="AVWIEFG"/>
<dbReference type="PANTHER" id="PTHR13527:SF0">
    <property type="entry name" value="SAYSVFN DOMAIN-CONTAINING PROTEIN 1"/>
    <property type="match status" value="1"/>
</dbReference>
<dbReference type="InterPro" id="IPR019387">
    <property type="entry name" value="SAYSvFN_dom"/>
</dbReference>
<protein>
    <recommendedName>
        <fullName evidence="2">SAYSvFN domain-containing protein</fullName>
    </recommendedName>
</protein>
<sequence length="163" mass="18569">MEQLSIEERLVKFRNEKTKTNPLLDSTTTLSRRFVAFRNTILPPKPLDENSMSTIPLEDDEENIVSELKAEPPTNVTISRALFILKIILWLILWGFFVEIGFGAVYFIVSAFIFIYKNTNTGSKKKTGPSAYSVFNPDCERLDGTFTAEQFEKELRYGSGSVK</sequence>
<dbReference type="PANTHER" id="PTHR13527">
    <property type="entry name" value="SAYSVFN DOMAIN-CONTAINING PROTEIN 1"/>
    <property type="match status" value="1"/>
</dbReference>
<organism evidence="3">
    <name type="scientific">Octopus bimaculoides</name>
    <name type="common">California two-spotted octopus</name>
    <dbReference type="NCBI Taxonomy" id="37653"/>
    <lineage>
        <taxon>Eukaryota</taxon>
        <taxon>Metazoa</taxon>
        <taxon>Spiralia</taxon>
        <taxon>Lophotrochozoa</taxon>
        <taxon>Mollusca</taxon>
        <taxon>Cephalopoda</taxon>
        <taxon>Coleoidea</taxon>
        <taxon>Octopodiformes</taxon>
        <taxon>Octopoda</taxon>
        <taxon>Incirrata</taxon>
        <taxon>Octopodidae</taxon>
        <taxon>Octopus</taxon>
    </lineage>
</organism>
<proteinExistence type="predicted"/>
<evidence type="ECO:0000256" key="1">
    <source>
        <dbReference type="SAM" id="Phobius"/>
    </source>
</evidence>
<dbReference type="InterPro" id="IPR039159">
    <property type="entry name" value="SAYSD1"/>
</dbReference>
<dbReference type="AlphaFoldDB" id="A0A0L8GRG0"/>
<name>A0A0L8GRG0_OCTBM</name>
<dbReference type="Pfam" id="PF10260">
    <property type="entry name" value="SAYSvFN"/>
    <property type="match status" value="1"/>
</dbReference>
<gene>
    <name evidence="3" type="ORF">OCBIM_22029278mg</name>
</gene>
<keyword evidence="1" id="KW-0812">Transmembrane</keyword>
<dbReference type="STRING" id="37653.A0A0L8GRG0"/>
<dbReference type="OrthoDB" id="71310at2759"/>
<evidence type="ECO:0000259" key="2">
    <source>
        <dbReference type="Pfam" id="PF10260"/>
    </source>
</evidence>